<feature type="chain" id="PRO_5022077754" evidence="1">
    <location>
        <begin position="19"/>
        <end position="150"/>
    </location>
</feature>
<dbReference type="RefSeq" id="WP_146940360.1">
    <property type="nucleotide sequence ID" value="NZ_BJYJ01000003.1"/>
</dbReference>
<keyword evidence="3" id="KW-1185">Reference proteome</keyword>
<evidence type="ECO:0000313" key="2">
    <source>
        <dbReference type="EMBL" id="GEN75404.1"/>
    </source>
</evidence>
<comment type="caution">
    <text evidence="2">The sequence shown here is derived from an EMBL/GenBank/DDBJ whole genome shotgun (WGS) entry which is preliminary data.</text>
</comment>
<dbReference type="EMBL" id="BJYJ01000003">
    <property type="protein sequence ID" value="GEN75404.1"/>
    <property type="molecule type" value="Genomic_DNA"/>
</dbReference>
<reference evidence="2 3" key="1">
    <citation type="submission" date="2019-07" db="EMBL/GenBank/DDBJ databases">
        <title>Whole genome shotgun sequence of Chryseobacterium hagamense NBRC 105253.</title>
        <authorList>
            <person name="Hosoyama A."/>
            <person name="Uohara A."/>
            <person name="Ohji S."/>
            <person name="Ichikawa N."/>
        </authorList>
    </citation>
    <scope>NUCLEOTIDE SEQUENCE [LARGE SCALE GENOMIC DNA]</scope>
    <source>
        <strain evidence="2 3">NBRC 105253</strain>
    </source>
</reference>
<sequence length="150" mass="17051">MMKALLLLLIACGNLLTAQLLTVNNLRNSTSGPLRNLDARLKAHFNLERNPDMEDPGNRVYAASDRDVSHFKVLTVFTDARNCLALSLVTHDKEEIEPFHNDLLKEGFMLEKYRDLQGNPGINYIREQIIVTIKNINAGVPAHQVIWRCR</sequence>
<dbReference type="OrthoDB" id="1263397at2"/>
<name>A0A511YJQ3_9FLAO</name>
<feature type="signal peptide" evidence="1">
    <location>
        <begin position="1"/>
        <end position="18"/>
    </location>
</feature>
<evidence type="ECO:0000313" key="3">
    <source>
        <dbReference type="Proteomes" id="UP000321863"/>
    </source>
</evidence>
<proteinExistence type="predicted"/>
<accession>A0A511YJQ3</accession>
<dbReference type="Proteomes" id="UP000321863">
    <property type="component" value="Unassembled WGS sequence"/>
</dbReference>
<dbReference type="AlphaFoldDB" id="A0A511YJQ3"/>
<organism evidence="2 3">
    <name type="scientific">Chryseobacterium hagamense</name>
    <dbReference type="NCBI Taxonomy" id="395935"/>
    <lineage>
        <taxon>Bacteria</taxon>
        <taxon>Pseudomonadati</taxon>
        <taxon>Bacteroidota</taxon>
        <taxon>Flavobacteriia</taxon>
        <taxon>Flavobacteriales</taxon>
        <taxon>Weeksellaceae</taxon>
        <taxon>Chryseobacterium group</taxon>
        <taxon>Chryseobacterium</taxon>
    </lineage>
</organism>
<gene>
    <name evidence="2" type="ORF">CHA01nite_11440</name>
</gene>
<keyword evidence="1" id="KW-0732">Signal</keyword>
<evidence type="ECO:0000256" key="1">
    <source>
        <dbReference type="SAM" id="SignalP"/>
    </source>
</evidence>
<protein>
    <submittedName>
        <fullName evidence="2">Uncharacterized protein</fullName>
    </submittedName>
</protein>